<sequence>MHTHPLTGRVIKTTKAPNLGDRGNLVDYLHNIAWSNELFQDDIFFERMIEDLDGPSVIISQPFIQGTSPTEPQIIAWMEAQGYIKDGYNKWRHPDTGPVIAYTHPGNFILDAEGNA</sequence>
<name>A0A7W7YMS8_9BACT</name>
<dbReference type="Proteomes" id="UP000534294">
    <property type="component" value="Unassembled WGS sequence"/>
</dbReference>
<gene>
    <name evidence="1" type="ORF">HNQ64_003278</name>
</gene>
<organism evidence="1 2">
    <name type="scientific">Prosthecobacter dejongeii</name>
    <dbReference type="NCBI Taxonomy" id="48465"/>
    <lineage>
        <taxon>Bacteria</taxon>
        <taxon>Pseudomonadati</taxon>
        <taxon>Verrucomicrobiota</taxon>
        <taxon>Verrucomicrobiia</taxon>
        <taxon>Verrucomicrobiales</taxon>
        <taxon>Verrucomicrobiaceae</taxon>
        <taxon>Prosthecobacter</taxon>
    </lineage>
</organism>
<evidence type="ECO:0000313" key="1">
    <source>
        <dbReference type="EMBL" id="MBB5039009.1"/>
    </source>
</evidence>
<evidence type="ECO:0000313" key="2">
    <source>
        <dbReference type="Proteomes" id="UP000534294"/>
    </source>
</evidence>
<dbReference type="EMBL" id="JACHIF010000007">
    <property type="protein sequence ID" value="MBB5039009.1"/>
    <property type="molecule type" value="Genomic_DNA"/>
</dbReference>
<proteinExistence type="predicted"/>
<keyword evidence="2" id="KW-1185">Reference proteome</keyword>
<protein>
    <submittedName>
        <fullName evidence="1">Uncharacterized protein</fullName>
    </submittedName>
</protein>
<accession>A0A7W7YMS8</accession>
<comment type="caution">
    <text evidence="1">The sequence shown here is derived from an EMBL/GenBank/DDBJ whole genome shotgun (WGS) entry which is preliminary data.</text>
</comment>
<dbReference type="AlphaFoldDB" id="A0A7W7YMS8"/>
<reference evidence="1 2" key="1">
    <citation type="submission" date="2020-08" db="EMBL/GenBank/DDBJ databases">
        <title>Genomic Encyclopedia of Type Strains, Phase IV (KMG-IV): sequencing the most valuable type-strain genomes for metagenomic binning, comparative biology and taxonomic classification.</title>
        <authorList>
            <person name="Goeker M."/>
        </authorList>
    </citation>
    <scope>NUCLEOTIDE SEQUENCE [LARGE SCALE GENOMIC DNA]</scope>
    <source>
        <strain evidence="1 2">DSM 12251</strain>
    </source>
</reference>